<gene>
    <name evidence="2" type="ORF">E2C01_083552</name>
</gene>
<dbReference type="AlphaFoldDB" id="A0A5B7J3T8"/>
<evidence type="ECO:0000313" key="3">
    <source>
        <dbReference type="Proteomes" id="UP000324222"/>
    </source>
</evidence>
<comment type="caution">
    <text evidence="2">The sequence shown here is derived from an EMBL/GenBank/DDBJ whole genome shotgun (WGS) entry which is preliminary data.</text>
</comment>
<protein>
    <submittedName>
        <fullName evidence="2">Uncharacterized protein</fullName>
    </submittedName>
</protein>
<sequence>MCSVCLRCPARYLQPAEVIVGNGIRPQKLPSSPARPPARPPARSPARLPQPPHARGAKTIIPSREAHGGGNNDLSNGFEAV</sequence>
<accession>A0A5B7J3T8</accession>
<reference evidence="2 3" key="1">
    <citation type="submission" date="2019-05" db="EMBL/GenBank/DDBJ databases">
        <title>Another draft genome of Portunus trituberculatus and its Hox gene families provides insights of decapod evolution.</title>
        <authorList>
            <person name="Jeong J.-H."/>
            <person name="Song I."/>
            <person name="Kim S."/>
            <person name="Choi T."/>
            <person name="Kim D."/>
            <person name="Ryu S."/>
            <person name="Kim W."/>
        </authorList>
    </citation>
    <scope>NUCLEOTIDE SEQUENCE [LARGE SCALE GENOMIC DNA]</scope>
    <source>
        <tissue evidence="2">Muscle</tissue>
    </source>
</reference>
<evidence type="ECO:0000313" key="2">
    <source>
        <dbReference type="EMBL" id="MPC88636.1"/>
    </source>
</evidence>
<feature type="compositionally biased region" description="Pro residues" evidence="1">
    <location>
        <begin position="33"/>
        <end position="52"/>
    </location>
</feature>
<dbReference type="Proteomes" id="UP000324222">
    <property type="component" value="Unassembled WGS sequence"/>
</dbReference>
<keyword evidence="3" id="KW-1185">Reference proteome</keyword>
<proteinExistence type="predicted"/>
<organism evidence="2 3">
    <name type="scientific">Portunus trituberculatus</name>
    <name type="common">Swimming crab</name>
    <name type="synonym">Neptunus trituberculatus</name>
    <dbReference type="NCBI Taxonomy" id="210409"/>
    <lineage>
        <taxon>Eukaryota</taxon>
        <taxon>Metazoa</taxon>
        <taxon>Ecdysozoa</taxon>
        <taxon>Arthropoda</taxon>
        <taxon>Crustacea</taxon>
        <taxon>Multicrustacea</taxon>
        <taxon>Malacostraca</taxon>
        <taxon>Eumalacostraca</taxon>
        <taxon>Eucarida</taxon>
        <taxon>Decapoda</taxon>
        <taxon>Pleocyemata</taxon>
        <taxon>Brachyura</taxon>
        <taxon>Eubrachyura</taxon>
        <taxon>Portunoidea</taxon>
        <taxon>Portunidae</taxon>
        <taxon>Portuninae</taxon>
        <taxon>Portunus</taxon>
    </lineage>
</organism>
<name>A0A5B7J3T8_PORTR</name>
<evidence type="ECO:0000256" key="1">
    <source>
        <dbReference type="SAM" id="MobiDB-lite"/>
    </source>
</evidence>
<feature type="region of interest" description="Disordered" evidence="1">
    <location>
        <begin position="22"/>
        <end position="81"/>
    </location>
</feature>
<dbReference type="EMBL" id="VSRR010078399">
    <property type="protein sequence ID" value="MPC88636.1"/>
    <property type="molecule type" value="Genomic_DNA"/>
</dbReference>